<dbReference type="RefSeq" id="WP_133403123.1">
    <property type="nucleotide sequence ID" value="NZ_SMTK01000002.1"/>
</dbReference>
<proteinExistence type="predicted"/>
<organism evidence="1 2">
    <name type="scientific">Arthrobacter crusticola</name>
    <dbReference type="NCBI Taxonomy" id="2547960"/>
    <lineage>
        <taxon>Bacteria</taxon>
        <taxon>Bacillati</taxon>
        <taxon>Actinomycetota</taxon>
        <taxon>Actinomycetes</taxon>
        <taxon>Micrococcales</taxon>
        <taxon>Micrococcaceae</taxon>
        <taxon>Arthrobacter</taxon>
    </lineage>
</organism>
<protein>
    <recommendedName>
        <fullName evidence="3">Phosphodiesterase</fullName>
    </recommendedName>
</protein>
<sequence length="234" mass="25357">MGAFRALKVLRPSRPIHPRGVRLTGYLAVDGGASSGIPWLDTAGSTPVEARLSRSVGLPGPLPDIIGLAVRIPSGDAYADLLLASTGSSPLGRFVLIPRLNIARSPLTTMMPYRGAQGPVLLAARTTGQRPTPDHSGRRTPARLPASLPAFRRRLAGRAWPMELSYASPLGPWIRFGTLTLTVDPDQGQEDLRFDPVRNPLPTASTYEWAAELRRGSYAVARSPRHNETDERTR</sequence>
<evidence type="ECO:0000313" key="2">
    <source>
        <dbReference type="Proteomes" id="UP000295411"/>
    </source>
</evidence>
<dbReference type="InterPro" id="IPR020835">
    <property type="entry name" value="Catalase_sf"/>
</dbReference>
<dbReference type="GO" id="GO:0020037">
    <property type="term" value="F:heme binding"/>
    <property type="evidence" value="ECO:0007669"/>
    <property type="project" value="InterPro"/>
</dbReference>
<dbReference type="OrthoDB" id="3368165at2"/>
<evidence type="ECO:0000313" key="1">
    <source>
        <dbReference type="EMBL" id="TDK26767.1"/>
    </source>
</evidence>
<comment type="caution">
    <text evidence="1">The sequence shown here is derived from an EMBL/GenBank/DDBJ whole genome shotgun (WGS) entry which is preliminary data.</text>
</comment>
<accession>A0A4R5TZP4</accession>
<evidence type="ECO:0008006" key="3">
    <source>
        <dbReference type="Google" id="ProtNLM"/>
    </source>
</evidence>
<dbReference type="SUPFAM" id="SSF56634">
    <property type="entry name" value="Heme-dependent catalase-like"/>
    <property type="match status" value="1"/>
</dbReference>
<keyword evidence="2" id="KW-1185">Reference proteome</keyword>
<name>A0A4R5TZP4_9MICC</name>
<dbReference type="AlphaFoldDB" id="A0A4R5TZP4"/>
<reference evidence="1 2" key="1">
    <citation type="submission" date="2019-03" db="EMBL/GenBank/DDBJ databases">
        <title>Arthrobacter sp. nov., an bacterium isolated from biocrust in Mu Us Desert.</title>
        <authorList>
            <person name="Lixiong L."/>
        </authorList>
    </citation>
    <scope>NUCLEOTIDE SEQUENCE [LARGE SCALE GENOMIC DNA]</scope>
    <source>
        <strain evidence="1 2">SLN-3</strain>
    </source>
</reference>
<dbReference type="EMBL" id="SMTK01000002">
    <property type="protein sequence ID" value="TDK26767.1"/>
    <property type="molecule type" value="Genomic_DNA"/>
</dbReference>
<dbReference type="Proteomes" id="UP000295411">
    <property type="component" value="Unassembled WGS sequence"/>
</dbReference>
<gene>
    <name evidence="1" type="ORF">E2F48_06220</name>
</gene>